<dbReference type="HOGENOM" id="CLU_025793_0_0_1"/>
<dbReference type="Proteomes" id="UP000011777">
    <property type="component" value="Unassembled WGS sequence"/>
</dbReference>
<feature type="region of interest" description="Disordered" evidence="4">
    <location>
        <begin position="179"/>
        <end position="200"/>
    </location>
</feature>
<evidence type="ECO:0000313" key="7">
    <source>
        <dbReference type="Proteomes" id="UP000011777"/>
    </source>
</evidence>
<dbReference type="GO" id="GO:0005737">
    <property type="term" value="C:cytoplasm"/>
    <property type="evidence" value="ECO:0007669"/>
    <property type="project" value="TreeGrafter"/>
</dbReference>
<feature type="region of interest" description="Disordered" evidence="4">
    <location>
        <begin position="120"/>
        <end position="165"/>
    </location>
</feature>
<dbReference type="OMA" id="RIAMIDW"/>
<feature type="domain" description="Protein kinase" evidence="5">
    <location>
        <begin position="220"/>
        <end position="554"/>
    </location>
</feature>
<feature type="compositionally biased region" description="Polar residues" evidence="4">
    <location>
        <begin position="145"/>
        <end position="165"/>
    </location>
</feature>
<organism evidence="6 7">
    <name type="scientific">Candida maltosa (strain Xu316)</name>
    <name type="common">Yeast</name>
    <dbReference type="NCBI Taxonomy" id="1245528"/>
    <lineage>
        <taxon>Eukaryota</taxon>
        <taxon>Fungi</taxon>
        <taxon>Dikarya</taxon>
        <taxon>Ascomycota</taxon>
        <taxon>Saccharomycotina</taxon>
        <taxon>Pichiomycetes</taxon>
        <taxon>Debaryomycetaceae</taxon>
        <taxon>Candida/Lodderomyces clade</taxon>
        <taxon>Candida</taxon>
    </lineage>
</organism>
<keyword evidence="1 3" id="KW-0547">Nucleotide-binding</keyword>
<evidence type="ECO:0000256" key="3">
    <source>
        <dbReference type="PROSITE-ProRule" id="PRU10141"/>
    </source>
</evidence>
<dbReference type="InterPro" id="IPR008271">
    <property type="entry name" value="Ser/Thr_kinase_AS"/>
</dbReference>
<dbReference type="GO" id="GO:0010506">
    <property type="term" value="P:regulation of autophagy"/>
    <property type="evidence" value="ECO:0007669"/>
    <property type="project" value="InterPro"/>
</dbReference>
<feature type="compositionally biased region" description="Low complexity" evidence="4">
    <location>
        <begin position="28"/>
        <end position="39"/>
    </location>
</feature>
<evidence type="ECO:0000256" key="4">
    <source>
        <dbReference type="SAM" id="MobiDB-lite"/>
    </source>
</evidence>
<evidence type="ECO:0000256" key="1">
    <source>
        <dbReference type="ARBA" id="ARBA00022741"/>
    </source>
</evidence>
<feature type="compositionally biased region" description="Low complexity" evidence="4">
    <location>
        <begin position="184"/>
        <end position="200"/>
    </location>
</feature>
<feature type="binding site" evidence="3">
    <location>
        <position position="257"/>
    </location>
    <ligand>
        <name>ATP</name>
        <dbReference type="ChEBI" id="CHEBI:30616"/>
    </ligand>
</feature>
<comment type="caution">
    <text evidence="6">The sequence shown here is derived from an EMBL/GenBank/DDBJ whole genome shotgun (WGS) entry which is preliminary data.</text>
</comment>
<dbReference type="InterPro" id="IPR000719">
    <property type="entry name" value="Prot_kinase_dom"/>
</dbReference>
<dbReference type="SMART" id="SM00220">
    <property type="entry name" value="S_TKc"/>
    <property type="match status" value="1"/>
</dbReference>
<dbReference type="GO" id="GO:0030447">
    <property type="term" value="P:filamentous growth"/>
    <property type="evidence" value="ECO:0007669"/>
    <property type="project" value="UniProtKB-ARBA"/>
</dbReference>
<dbReference type="Pfam" id="PF00069">
    <property type="entry name" value="Pkinase"/>
    <property type="match status" value="1"/>
</dbReference>
<dbReference type="InterPro" id="IPR045269">
    <property type="entry name" value="Atg1-like"/>
</dbReference>
<evidence type="ECO:0000259" key="5">
    <source>
        <dbReference type="PROSITE" id="PS50011"/>
    </source>
</evidence>
<dbReference type="Gene3D" id="1.10.510.10">
    <property type="entry name" value="Transferase(Phosphotransferase) domain 1"/>
    <property type="match status" value="1"/>
</dbReference>
<evidence type="ECO:0000256" key="2">
    <source>
        <dbReference type="ARBA" id="ARBA00022840"/>
    </source>
</evidence>
<dbReference type="STRING" id="1245528.M3JUD0"/>
<feature type="region of interest" description="Disordered" evidence="4">
    <location>
        <begin position="462"/>
        <end position="485"/>
    </location>
</feature>
<evidence type="ECO:0000313" key="6">
    <source>
        <dbReference type="EMBL" id="EMG46480.1"/>
    </source>
</evidence>
<dbReference type="InterPro" id="IPR017441">
    <property type="entry name" value="Protein_kinase_ATP_BS"/>
</dbReference>
<feature type="region of interest" description="Disordered" evidence="4">
    <location>
        <begin position="28"/>
        <end position="52"/>
    </location>
</feature>
<feature type="region of interest" description="Disordered" evidence="4">
    <location>
        <begin position="288"/>
        <end position="309"/>
    </location>
</feature>
<feature type="compositionally biased region" description="Low complexity" evidence="4">
    <location>
        <begin position="467"/>
        <end position="478"/>
    </location>
</feature>
<dbReference type="GO" id="GO:0004674">
    <property type="term" value="F:protein serine/threonine kinase activity"/>
    <property type="evidence" value="ECO:0007669"/>
    <property type="project" value="InterPro"/>
</dbReference>
<dbReference type="AlphaFoldDB" id="M3JUD0"/>
<dbReference type="PROSITE" id="PS00108">
    <property type="entry name" value="PROTEIN_KINASE_ST"/>
    <property type="match status" value="1"/>
</dbReference>
<dbReference type="SUPFAM" id="SSF56112">
    <property type="entry name" value="Protein kinase-like (PK-like)"/>
    <property type="match status" value="1"/>
</dbReference>
<gene>
    <name evidence="6" type="ORF">G210_3270</name>
</gene>
<dbReference type="PROSITE" id="PS50011">
    <property type="entry name" value="PROTEIN_KINASE_DOM"/>
    <property type="match status" value="1"/>
</dbReference>
<protein>
    <recommendedName>
        <fullName evidence="5">Protein kinase domain-containing protein</fullName>
    </recommendedName>
</protein>
<accession>M3JUD0</accession>
<dbReference type="PANTHER" id="PTHR24348:SF68">
    <property type="entry name" value="SERINE_THREONINE-PROTEIN KINASE ATG1C"/>
    <property type="match status" value="1"/>
</dbReference>
<keyword evidence="7" id="KW-1185">Reference proteome</keyword>
<feature type="compositionally biased region" description="Polar residues" evidence="4">
    <location>
        <begin position="120"/>
        <end position="131"/>
    </location>
</feature>
<dbReference type="PROSITE" id="PS00107">
    <property type="entry name" value="PROTEIN_KINASE_ATP"/>
    <property type="match status" value="1"/>
</dbReference>
<reference evidence="6 7" key="1">
    <citation type="submission" date="2013-02" db="EMBL/GenBank/DDBJ databases">
        <title>Genome sequence of Candida maltosa Xu316, a potential industrial strain for xylitol and ethanol production.</title>
        <authorList>
            <person name="Yu J."/>
            <person name="Wang Q."/>
            <person name="Geng X."/>
            <person name="Bao W."/>
            <person name="He P."/>
            <person name="Cai J."/>
        </authorList>
    </citation>
    <scope>NUCLEOTIDE SEQUENCE [LARGE SCALE GENOMIC DNA]</scope>
    <source>
        <strain evidence="7">Xu316</strain>
    </source>
</reference>
<dbReference type="PANTHER" id="PTHR24348">
    <property type="entry name" value="SERINE/THREONINE-PROTEIN KINASE UNC-51-RELATED"/>
    <property type="match status" value="1"/>
</dbReference>
<proteinExistence type="predicted"/>
<sequence>MSNHPPPPPPTAPHHHQSRQLNLKIHIPHPTHLNNNNNTHHNHHHHHHATSDDLDFAKKSLLNKSTNAKLSDPIIFNDSLSNNSSVSSTPNNLSLERLTQLPTPIVKNKSTFINYTHNHSTSLQDSLSTSEPRQKSIADYKPISRSHSLKNPLTSSSSPPSKNNAFNKRIISENISISNHLQPSSSDHSTSSSILSSTTATNDSNNLQFIVSNLPNLNLIEPPIVIGHGNFSTVFLIKCANDNNTNTNDTYSEYAIKVISTPDEFITREVDILKKLHHPCTINMIDYFLDTPPPPKKDSSDNTESEDADSQKGYIMFNYCDGGSLLHFLINYQSQLSQELIFWKYIKSIIAEMILSVGYLHRNNIIHRDLKLENVLLTHRPDEIFNDSDSTSFSFPLSNLSDFGLSRILKEPNELLTTRCGSTDYVAPEVIMGLNYNGFLSDSWSLGVCIYSILENRLPFDPPPSPTTSTGSPKGSPTVMKRRRSKNTTGYRIAMIDWDWYKLDDAMIRNNDEVDDEIKLIWKQLKSIVELVLVRKERRMTILEILEKEEFKWIKECVPNFIANA</sequence>
<keyword evidence="2 3" id="KW-0067">ATP-binding</keyword>
<dbReference type="eggNOG" id="KOG0586">
    <property type="taxonomic scope" value="Eukaryota"/>
</dbReference>
<name>M3JUD0_CANMX</name>
<dbReference type="GO" id="GO:0005524">
    <property type="term" value="F:ATP binding"/>
    <property type="evidence" value="ECO:0007669"/>
    <property type="project" value="UniProtKB-UniRule"/>
</dbReference>
<dbReference type="OrthoDB" id="410920at2759"/>
<dbReference type="EMBL" id="AOGT01001990">
    <property type="protein sequence ID" value="EMG46480.1"/>
    <property type="molecule type" value="Genomic_DNA"/>
</dbReference>
<dbReference type="InterPro" id="IPR011009">
    <property type="entry name" value="Kinase-like_dom_sf"/>
</dbReference>